<protein>
    <submittedName>
        <fullName evidence="2">Uncharacterized protein</fullName>
    </submittedName>
</protein>
<keyword evidence="1" id="KW-0472">Membrane</keyword>
<dbReference type="AlphaFoldDB" id="A0A8J6MZI3"/>
<dbReference type="EMBL" id="JACNJD010000124">
    <property type="protein sequence ID" value="MBC8176309.1"/>
    <property type="molecule type" value="Genomic_DNA"/>
</dbReference>
<feature type="transmembrane region" description="Helical" evidence="1">
    <location>
        <begin position="27"/>
        <end position="60"/>
    </location>
</feature>
<proteinExistence type="predicted"/>
<evidence type="ECO:0000313" key="2">
    <source>
        <dbReference type="EMBL" id="MBC8176309.1"/>
    </source>
</evidence>
<keyword evidence="1" id="KW-1133">Transmembrane helix</keyword>
<gene>
    <name evidence="2" type="ORF">H8E19_02815</name>
</gene>
<evidence type="ECO:0000313" key="3">
    <source>
        <dbReference type="Proteomes" id="UP000650524"/>
    </source>
</evidence>
<reference evidence="2 3" key="1">
    <citation type="submission" date="2020-08" db="EMBL/GenBank/DDBJ databases">
        <title>Bridging the membrane lipid divide: bacteria of the FCB group superphylum have the potential to synthesize archaeal ether lipids.</title>
        <authorList>
            <person name="Villanueva L."/>
            <person name="Von Meijenfeldt F.A.B."/>
            <person name="Westbye A.B."/>
            <person name="Yadav S."/>
            <person name="Hopmans E.C."/>
            <person name="Dutilh B.E."/>
            <person name="Sinninghe Damste J.S."/>
        </authorList>
    </citation>
    <scope>NUCLEOTIDE SEQUENCE [LARGE SCALE GENOMIC DNA]</scope>
    <source>
        <strain evidence="2">NIOZ-UU27</strain>
    </source>
</reference>
<accession>A0A8J6MZI3</accession>
<dbReference type="Proteomes" id="UP000650524">
    <property type="component" value="Unassembled WGS sequence"/>
</dbReference>
<sequence length="86" mass="9041">MIAPAALTPNTSVPDEFLTNNAEVDEGMVVVVVAEVVVVVAAVVVVVVVAAVVVVVVALLHWEHRNVPPVPYPVEQQLPPEGGQRT</sequence>
<comment type="caution">
    <text evidence="2">The sequence shown here is derived from an EMBL/GenBank/DDBJ whole genome shotgun (WGS) entry which is preliminary data.</text>
</comment>
<keyword evidence="1" id="KW-0812">Transmembrane</keyword>
<evidence type="ECO:0000256" key="1">
    <source>
        <dbReference type="SAM" id="Phobius"/>
    </source>
</evidence>
<organism evidence="2 3">
    <name type="scientific">Candidatus Desulfacyla euxinica</name>
    <dbReference type="NCBI Taxonomy" id="2841693"/>
    <lineage>
        <taxon>Bacteria</taxon>
        <taxon>Deltaproteobacteria</taxon>
        <taxon>Candidatus Desulfacyla</taxon>
    </lineage>
</organism>
<name>A0A8J6MZI3_9DELT</name>